<keyword evidence="3" id="KW-1185">Reference proteome</keyword>
<evidence type="ECO:0000259" key="1">
    <source>
        <dbReference type="SMART" id="SM00507"/>
    </source>
</evidence>
<evidence type="ECO:0000313" key="3">
    <source>
        <dbReference type="Proteomes" id="UP001595613"/>
    </source>
</evidence>
<accession>A0ABV7X6I5</accession>
<evidence type="ECO:0000313" key="2">
    <source>
        <dbReference type="EMBL" id="MFC3705655.1"/>
    </source>
</evidence>
<gene>
    <name evidence="2" type="ORF">ACFOOL_12905</name>
</gene>
<keyword evidence="2" id="KW-0378">Hydrolase</keyword>
<reference evidence="3" key="1">
    <citation type="journal article" date="2019" name="Int. J. Syst. Evol. Microbiol.">
        <title>The Global Catalogue of Microorganisms (GCM) 10K type strain sequencing project: providing services to taxonomists for standard genome sequencing and annotation.</title>
        <authorList>
            <consortium name="The Broad Institute Genomics Platform"/>
            <consortium name="The Broad Institute Genome Sequencing Center for Infectious Disease"/>
            <person name="Wu L."/>
            <person name="Ma J."/>
        </authorList>
    </citation>
    <scope>NUCLEOTIDE SEQUENCE [LARGE SCALE GENOMIC DNA]</scope>
    <source>
        <strain evidence="3">KCTC 42281</strain>
    </source>
</reference>
<keyword evidence="2" id="KW-0540">Nuclease</keyword>
<dbReference type="EMBL" id="JBHRYD010000011">
    <property type="protein sequence ID" value="MFC3705655.1"/>
    <property type="molecule type" value="Genomic_DNA"/>
</dbReference>
<dbReference type="RefSeq" id="WP_380097549.1">
    <property type="nucleotide sequence ID" value="NZ_JBHRYD010000011.1"/>
</dbReference>
<sequence>MARSRPEWVGKTDDAMPGIHVLLRLYANQNGICACPDQCGLVMNLDRDEIDCDHKIPLRDGGENRESNLQLMFRAHHRTKTADENVARGKERQHKAKAFTAIRQRKAAIRSAGFPKSAPQRSATRKIEKWNLLS</sequence>
<dbReference type="PROSITE" id="PS51257">
    <property type="entry name" value="PROKAR_LIPOPROTEIN"/>
    <property type="match status" value="1"/>
</dbReference>
<dbReference type="CDD" id="cd00085">
    <property type="entry name" value="HNHc"/>
    <property type="match status" value="1"/>
</dbReference>
<keyword evidence="2" id="KW-0255">Endonuclease</keyword>
<dbReference type="SMART" id="SM00507">
    <property type="entry name" value="HNHc"/>
    <property type="match status" value="1"/>
</dbReference>
<dbReference type="Proteomes" id="UP001595613">
    <property type="component" value="Unassembled WGS sequence"/>
</dbReference>
<dbReference type="Pfam" id="PF01844">
    <property type="entry name" value="HNH"/>
    <property type="match status" value="1"/>
</dbReference>
<dbReference type="InterPro" id="IPR002711">
    <property type="entry name" value="HNH"/>
</dbReference>
<organism evidence="2 3">
    <name type="scientific">Devosia honganensis</name>
    <dbReference type="NCBI Taxonomy" id="1610527"/>
    <lineage>
        <taxon>Bacteria</taxon>
        <taxon>Pseudomonadati</taxon>
        <taxon>Pseudomonadota</taxon>
        <taxon>Alphaproteobacteria</taxon>
        <taxon>Hyphomicrobiales</taxon>
        <taxon>Devosiaceae</taxon>
        <taxon>Devosia</taxon>
    </lineage>
</organism>
<protein>
    <submittedName>
        <fullName evidence="2">HNH endonuclease</fullName>
    </submittedName>
</protein>
<dbReference type="InterPro" id="IPR003615">
    <property type="entry name" value="HNH_nuc"/>
</dbReference>
<feature type="domain" description="HNH nuclease" evidence="1">
    <location>
        <begin position="22"/>
        <end position="78"/>
    </location>
</feature>
<dbReference type="Gene3D" id="1.10.30.50">
    <property type="match status" value="1"/>
</dbReference>
<dbReference type="GO" id="GO:0004519">
    <property type="term" value="F:endonuclease activity"/>
    <property type="evidence" value="ECO:0007669"/>
    <property type="project" value="UniProtKB-KW"/>
</dbReference>
<comment type="caution">
    <text evidence="2">The sequence shown here is derived from an EMBL/GenBank/DDBJ whole genome shotgun (WGS) entry which is preliminary data.</text>
</comment>
<name>A0ABV7X6I5_9HYPH</name>
<proteinExistence type="predicted"/>